<dbReference type="GO" id="GO:0006457">
    <property type="term" value="P:protein folding"/>
    <property type="evidence" value="ECO:0007669"/>
    <property type="project" value="UniProtKB-UniRule"/>
</dbReference>
<reference evidence="13 14" key="2">
    <citation type="journal article" date="2011" name="Mol. Biol. Evol.">
        <title>Unity in variety--the pan-genome of the Chlamydiae.</title>
        <authorList>
            <person name="Collingro A."/>
            <person name="Tischler P."/>
            <person name="Weinmaier T."/>
            <person name="Penz T."/>
            <person name="Heinz E."/>
            <person name="Brunham R.C."/>
            <person name="Read T.D."/>
            <person name="Bavoil P.M."/>
            <person name="Sachse K."/>
            <person name="Kahane S."/>
            <person name="Friedman M.G."/>
            <person name="Rattei T."/>
            <person name="Myers G.S."/>
            <person name="Horn M."/>
        </authorList>
    </citation>
    <scope>NUCLEOTIDE SEQUENCE [LARGE SCALE GENOMIC DNA]</scope>
    <source>
        <strain evidence="14">ATCC VR-1471 / Z</strain>
    </source>
</reference>
<accession>F8L3H7</accession>
<evidence type="ECO:0000256" key="3">
    <source>
        <dbReference type="ARBA" id="ARBA00013194"/>
    </source>
</evidence>
<dbReference type="AlphaFoldDB" id="F8L3H7"/>
<dbReference type="HOGENOM" id="CLU_033058_3_1_0"/>
<dbReference type="Proteomes" id="UP000000496">
    <property type="component" value="Chromosome gsn.131"/>
</dbReference>
<evidence type="ECO:0000256" key="10">
    <source>
        <dbReference type="SAM" id="MobiDB-lite"/>
    </source>
</evidence>
<dbReference type="InterPro" id="IPR037041">
    <property type="entry name" value="Trigger_fac_C_sf"/>
</dbReference>
<evidence type="ECO:0000256" key="8">
    <source>
        <dbReference type="ARBA" id="ARBA00029986"/>
    </source>
</evidence>
<dbReference type="InterPro" id="IPR046357">
    <property type="entry name" value="PPIase_dom_sf"/>
</dbReference>
<dbReference type="InterPro" id="IPR008880">
    <property type="entry name" value="Trigger_fac_C"/>
</dbReference>
<dbReference type="NCBIfam" id="TIGR00115">
    <property type="entry name" value="tig"/>
    <property type="match status" value="1"/>
</dbReference>
<comment type="subcellular location">
    <subcellularLocation>
        <location evidence="9">Cytoplasm</location>
    </subcellularLocation>
    <text evidence="9">About half TF is bound to the ribosome near the polypeptide exit tunnel while the other half is free in the cytoplasm.</text>
</comment>
<feature type="compositionally biased region" description="Basic and acidic residues" evidence="10">
    <location>
        <begin position="450"/>
        <end position="466"/>
    </location>
</feature>
<organism evidence="13 14">
    <name type="scientific">Simkania negevensis (strain ATCC VR-1471 / DSM 27360 / Z)</name>
    <dbReference type="NCBI Taxonomy" id="331113"/>
    <lineage>
        <taxon>Bacteria</taxon>
        <taxon>Pseudomonadati</taxon>
        <taxon>Chlamydiota</taxon>
        <taxon>Chlamydiia</taxon>
        <taxon>Parachlamydiales</taxon>
        <taxon>Simkaniaceae</taxon>
        <taxon>Simkania</taxon>
    </lineage>
</organism>
<keyword evidence="6 9" id="KW-0143">Chaperone</keyword>
<proteinExistence type="inferred from homology"/>
<dbReference type="EC" id="5.2.1.8" evidence="3 9"/>
<dbReference type="Gene3D" id="3.30.70.1050">
    <property type="entry name" value="Trigger factor ribosome-binding domain"/>
    <property type="match status" value="1"/>
</dbReference>
<dbReference type="GO" id="GO:0003755">
    <property type="term" value="F:peptidyl-prolyl cis-trans isomerase activity"/>
    <property type="evidence" value="ECO:0007669"/>
    <property type="project" value="UniProtKB-UniRule"/>
</dbReference>
<dbReference type="Pfam" id="PF05698">
    <property type="entry name" value="Trigger_C"/>
    <property type="match status" value="1"/>
</dbReference>
<keyword evidence="9" id="KW-0131">Cell cycle</keyword>
<dbReference type="Gene3D" id="3.10.50.40">
    <property type="match status" value="1"/>
</dbReference>
<dbReference type="OrthoDB" id="9767721at2"/>
<name>F8L3H7_SIMNZ</name>
<evidence type="ECO:0000256" key="7">
    <source>
        <dbReference type="ARBA" id="ARBA00023235"/>
    </source>
</evidence>
<reference key="1">
    <citation type="journal article" date="2011" name="Mol. Biol. Evol.">
        <title>Unity in variety -- the pan-genome of the Chlamydiae.</title>
        <authorList>
            <person name="Collingro A."/>
            <person name="Tischler P."/>
            <person name="Weinmaier T."/>
            <person name="Penz T."/>
            <person name="Heinz E."/>
            <person name="Brunham R.C."/>
            <person name="Read T.D."/>
            <person name="Bavoil P.M."/>
            <person name="Sachse K."/>
            <person name="Kahane S."/>
            <person name="Friedman M.G."/>
            <person name="Rattei T."/>
            <person name="Myers G.S.A."/>
            <person name="Horn M."/>
        </authorList>
    </citation>
    <scope>NUCLEOTIDE SEQUENCE</scope>
    <source>
        <strain>Z</strain>
    </source>
</reference>
<dbReference type="SUPFAM" id="SSF102735">
    <property type="entry name" value="Trigger factor ribosome-binding domain"/>
    <property type="match status" value="1"/>
</dbReference>
<dbReference type="InterPro" id="IPR036611">
    <property type="entry name" value="Trigger_fac_ribosome-bd_sf"/>
</dbReference>
<keyword evidence="14" id="KW-1185">Reference proteome</keyword>
<dbReference type="InterPro" id="IPR027304">
    <property type="entry name" value="Trigger_fact/SurA_dom_sf"/>
</dbReference>
<evidence type="ECO:0000256" key="4">
    <source>
        <dbReference type="ARBA" id="ARBA00016902"/>
    </source>
</evidence>
<dbReference type="GO" id="GO:0005737">
    <property type="term" value="C:cytoplasm"/>
    <property type="evidence" value="ECO:0007669"/>
    <property type="project" value="UniProtKB-SubCell"/>
</dbReference>
<comment type="catalytic activity">
    <reaction evidence="1 9">
        <text>[protein]-peptidylproline (omega=180) = [protein]-peptidylproline (omega=0)</text>
        <dbReference type="Rhea" id="RHEA:16237"/>
        <dbReference type="Rhea" id="RHEA-COMP:10747"/>
        <dbReference type="Rhea" id="RHEA-COMP:10748"/>
        <dbReference type="ChEBI" id="CHEBI:83833"/>
        <dbReference type="ChEBI" id="CHEBI:83834"/>
        <dbReference type="EC" id="5.2.1.8"/>
    </reaction>
</comment>
<dbReference type="eggNOG" id="COG0544">
    <property type="taxonomic scope" value="Bacteria"/>
</dbReference>
<dbReference type="STRING" id="331113.SNE_A19590"/>
<dbReference type="Gene3D" id="1.10.3120.10">
    <property type="entry name" value="Trigger factor, C-terminal domain"/>
    <property type="match status" value="1"/>
</dbReference>
<feature type="region of interest" description="Disordered" evidence="10">
    <location>
        <begin position="439"/>
        <end position="502"/>
    </location>
</feature>
<sequence>MEEKKEFKSDTVTFTMERKPDCIIEYKVKVSPEIVQKARREAIRSIAKEVSLPGFRKGKAPDALIVKKFPDALKERWQKSIADTTFRECQETAKIPILSQDAQITFNVDKQSVEEGAELTYSFETEPEVPEIDIEKIELAKEERETIDAKKVDETIDQIRHYFAQWEKISDREVKKDDYVVVDVDVIEEDPPRKALTNTRFQVNREKMAKWMFDLALGMKIGDSKEGVSIPDEDAPEEHKEENPPKKVRLTLRTIEKALLPDIDDELAKKVGVATAKEMRENLEKLLNKQADDLVQKAYREQINEYLIENCKFDLPKSLLQKETQYRIKQLVSDPQFQRKLMSMSEEERKESIQDVERQGERAVRLFYIARKIIQDQNIQISPSEVHKGVNTPLEAMFSDQSDLYTAHEQSQEQRAIAMSRLVLVKAEDYLISQAKIGAPKPKKKAAPKAKKEEQPKAEKEEEKKVAPKKKTAAPKKEAKAAPKKTADSKKKAAPKKKTDKS</sequence>
<evidence type="ECO:0000256" key="1">
    <source>
        <dbReference type="ARBA" id="ARBA00000971"/>
    </source>
</evidence>
<evidence type="ECO:0000313" key="13">
    <source>
        <dbReference type="EMBL" id="CCB89836.1"/>
    </source>
</evidence>
<protein>
    <recommendedName>
        <fullName evidence="4 9">Trigger factor</fullName>
        <shortName evidence="9">TF</shortName>
        <ecNumber evidence="3 9">5.2.1.8</ecNumber>
    </recommendedName>
    <alternativeName>
        <fullName evidence="8 9">PPIase</fullName>
    </alternativeName>
</protein>
<keyword evidence="7 9" id="KW-0413">Isomerase</keyword>
<dbReference type="EMBL" id="FR872582">
    <property type="protein sequence ID" value="CCB89836.1"/>
    <property type="molecule type" value="Genomic_DNA"/>
</dbReference>
<feature type="compositionally biased region" description="Basic and acidic residues" evidence="10">
    <location>
        <begin position="475"/>
        <end position="491"/>
    </location>
</feature>
<comment type="function">
    <text evidence="9">Involved in protein export. Acts as a chaperone by maintaining the newly synthesized protein in an open conformation. Functions as a peptidyl-prolyl cis-trans isomerase.</text>
</comment>
<dbReference type="KEGG" id="sng:SNE_A19590"/>
<evidence type="ECO:0000256" key="6">
    <source>
        <dbReference type="ARBA" id="ARBA00023186"/>
    </source>
</evidence>
<keyword evidence="5 9" id="KW-0697">Rotamase</keyword>
<dbReference type="GO" id="GO:0015031">
    <property type="term" value="P:protein transport"/>
    <property type="evidence" value="ECO:0007669"/>
    <property type="project" value="UniProtKB-UniRule"/>
</dbReference>
<feature type="compositionally biased region" description="Basic residues" evidence="10">
    <location>
        <begin position="492"/>
        <end position="502"/>
    </location>
</feature>
<evidence type="ECO:0000256" key="5">
    <source>
        <dbReference type="ARBA" id="ARBA00023110"/>
    </source>
</evidence>
<dbReference type="GO" id="GO:0051301">
    <property type="term" value="P:cell division"/>
    <property type="evidence" value="ECO:0007669"/>
    <property type="project" value="UniProtKB-KW"/>
</dbReference>
<comment type="domain">
    <text evidence="9">Consists of 3 domains; the N-terminus binds the ribosome, the middle domain has PPIase activity, while the C-terminus has intrinsic chaperone activity on its own.</text>
</comment>
<comment type="similarity">
    <text evidence="2 9">Belongs to the FKBP-type PPIase family. Tig subfamily.</text>
</comment>
<evidence type="ECO:0000256" key="2">
    <source>
        <dbReference type="ARBA" id="ARBA00005464"/>
    </source>
</evidence>
<dbReference type="InterPro" id="IPR005215">
    <property type="entry name" value="Trig_fac"/>
</dbReference>
<dbReference type="HAMAP" id="MF_00303">
    <property type="entry name" value="Trigger_factor_Tig"/>
    <property type="match status" value="1"/>
</dbReference>
<keyword evidence="9" id="KW-0963">Cytoplasm</keyword>
<dbReference type="RefSeq" id="WP_013944302.1">
    <property type="nucleotide sequence ID" value="NC_015713.1"/>
</dbReference>
<feature type="domain" description="Trigger factor ribosome-binding bacterial" evidence="11">
    <location>
        <begin position="14"/>
        <end position="159"/>
    </location>
</feature>
<evidence type="ECO:0000259" key="12">
    <source>
        <dbReference type="Pfam" id="PF05698"/>
    </source>
</evidence>
<dbReference type="Pfam" id="PF05697">
    <property type="entry name" value="Trigger_N"/>
    <property type="match status" value="1"/>
</dbReference>
<evidence type="ECO:0000259" key="11">
    <source>
        <dbReference type="Pfam" id="PF05697"/>
    </source>
</evidence>
<gene>
    <name evidence="9" type="primary">tig</name>
    <name evidence="13" type="ordered locus">SNE_A19590</name>
</gene>
<evidence type="ECO:0000313" key="14">
    <source>
        <dbReference type="Proteomes" id="UP000000496"/>
    </source>
</evidence>
<dbReference type="SUPFAM" id="SSF109998">
    <property type="entry name" value="Triger factor/SurA peptide-binding domain-like"/>
    <property type="match status" value="1"/>
</dbReference>
<evidence type="ECO:0000256" key="9">
    <source>
        <dbReference type="HAMAP-Rule" id="MF_00303"/>
    </source>
</evidence>
<dbReference type="InterPro" id="IPR008881">
    <property type="entry name" value="Trigger_fac_ribosome-bd_bac"/>
</dbReference>
<feature type="domain" description="Trigger factor C-terminal" evidence="12">
    <location>
        <begin position="275"/>
        <end position="415"/>
    </location>
</feature>
<keyword evidence="9" id="KW-0132">Cell division</keyword>